<evidence type="ECO:0000313" key="2">
    <source>
        <dbReference type="EMBL" id="MBJ6122847.1"/>
    </source>
</evidence>
<organism evidence="2 3">
    <name type="scientific">Sphingomonas mollis</name>
    <dbReference type="NCBI Taxonomy" id="2795726"/>
    <lineage>
        <taxon>Bacteria</taxon>
        <taxon>Pseudomonadati</taxon>
        <taxon>Pseudomonadota</taxon>
        <taxon>Alphaproteobacteria</taxon>
        <taxon>Sphingomonadales</taxon>
        <taxon>Sphingomonadaceae</taxon>
        <taxon>Sphingomonas</taxon>
    </lineage>
</organism>
<sequence>MTTPLLKTRRLILTPPALGDHDDLTAIWADPAVYEGLIGRPATREESWHRLLRFQGHWDWCGYGTWMVRETASGRCIGSVGIMDSRRDTQPSFEGVPEVGWTLMGWAHGQGFAREALAALFDWADTRMPRTVCIIDPANAPSLRLAAHVGYGVYAEGLYRDRPTLFLERLA</sequence>
<dbReference type="InterPro" id="IPR051531">
    <property type="entry name" value="N-acetyltransferase"/>
</dbReference>
<evidence type="ECO:0000259" key="1">
    <source>
        <dbReference type="PROSITE" id="PS51186"/>
    </source>
</evidence>
<protein>
    <submittedName>
        <fullName evidence="2">GNAT family N-acetyltransferase</fullName>
    </submittedName>
</protein>
<keyword evidence="3" id="KW-1185">Reference proteome</keyword>
<dbReference type="PANTHER" id="PTHR43792:SF16">
    <property type="entry name" value="N-ACETYLTRANSFERASE DOMAIN-CONTAINING PROTEIN"/>
    <property type="match status" value="1"/>
</dbReference>
<dbReference type="Gene3D" id="3.40.630.30">
    <property type="match status" value="1"/>
</dbReference>
<comment type="caution">
    <text evidence="2">The sequence shown here is derived from an EMBL/GenBank/DDBJ whole genome shotgun (WGS) entry which is preliminary data.</text>
</comment>
<dbReference type="SUPFAM" id="SSF55729">
    <property type="entry name" value="Acyl-CoA N-acyltransferases (Nat)"/>
    <property type="match status" value="1"/>
</dbReference>
<proteinExistence type="predicted"/>
<reference evidence="3" key="1">
    <citation type="submission" date="2020-12" db="EMBL/GenBank/DDBJ databases">
        <title>Hymenobacter sp.</title>
        <authorList>
            <person name="Kim M.K."/>
        </authorList>
    </citation>
    <scope>NUCLEOTIDE SEQUENCE [LARGE SCALE GENOMIC DNA]</scope>
    <source>
        <strain evidence="3">BT553</strain>
    </source>
</reference>
<dbReference type="PROSITE" id="PS51186">
    <property type="entry name" value="GNAT"/>
    <property type="match status" value="1"/>
</dbReference>
<dbReference type="Proteomes" id="UP000640426">
    <property type="component" value="Unassembled WGS sequence"/>
</dbReference>
<dbReference type="PANTHER" id="PTHR43792">
    <property type="entry name" value="GNAT FAMILY, PUTATIVE (AFU_ORTHOLOGUE AFUA_3G00765)-RELATED-RELATED"/>
    <property type="match status" value="1"/>
</dbReference>
<accession>A0ABS0XS51</accession>
<dbReference type="EMBL" id="JAELXS010000007">
    <property type="protein sequence ID" value="MBJ6122847.1"/>
    <property type="molecule type" value="Genomic_DNA"/>
</dbReference>
<dbReference type="Pfam" id="PF13302">
    <property type="entry name" value="Acetyltransf_3"/>
    <property type="match status" value="1"/>
</dbReference>
<gene>
    <name evidence="2" type="ORF">JAO74_13695</name>
</gene>
<name>A0ABS0XS51_9SPHN</name>
<dbReference type="InterPro" id="IPR000182">
    <property type="entry name" value="GNAT_dom"/>
</dbReference>
<dbReference type="InterPro" id="IPR016181">
    <property type="entry name" value="Acyl_CoA_acyltransferase"/>
</dbReference>
<evidence type="ECO:0000313" key="3">
    <source>
        <dbReference type="Proteomes" id="UP000640426"/>
    </source>
</evidence>
<feature type="domain" description="N-acetyltransferase" evidence="1">
    <location>
        <begin position="11"/>
        <end position="171"/>
    </location>
</feature>